<dbReference type="InterPro" id="IPR001138">
    <property type="entry name" value="Zn2Cys6_DnaBD"/>
</dbReference>
<comment type="caution">
    <text evidence="9">The sequence shown here is derived from an EMBL/GenBank/DDBJ whole genome shotgun (WGS) entry which is preliminary data.</text>
</comment>
<evidence type="ECO:0000256" key="7">
    <source>
        <dbReference type="SAM" id="MobiDB-lite"/>
    </source>
</evidence>
<reference evidence="10" key="1">
    <citation type="journal article" date="2017" name="Nat. Microbiol.">
        <title>Global analysis of biosynthetic gene clusters reveals vast potential of secondary metabolite production in Penicillium species.</title>
        <authorList>
            <person name="Nielsen J.C."/>
            <person name="Grijseels S."/>
            <person name="Prigent S."/>
            <person name="Ji B."/>
            <person name="Dainat J."/>
            <person name="Nielsen K.F."/>
            <person name="Frisvad J.C."/>
            <person name="Workman M."/>
            <person name="Nielsen J."/>
        </authorList>
    </citation>
    <scope>NUCLEOTIDE SEQUENCE [LARGE SCALE GENOMIC DNA]</scope>
    <source>
        <strain evidence="10">IBT 11843</strain>
    </source>
</reference>
<keyword evidence="6" id="KW-0539">Nucleus</keyword>
<evidence type="ECO:0000259" key="8">
    <source>
        <dbReference type="PROSITE" id="PS50048"/>
    </source>
</evidence>
<dbReference type="PROSITE" id="PS50048">
    <property type="entry name" value="ZN2_CY6_FUNGAL_2"/>
    <property type="match status" value="1"/>
</dbReference>
<keyword evidence="10" id="KW-1185">Reference proteome</keyword>
<feature type="region of interest" description="Disordered" evidence="7">
    <location>
        <begin position="41"/>
        <end position="125"/>
    </location>
</feature>
<dbReference type="GO" id="GO:0006351">
    <property type="term" value="P:DNA-templated transcription"/>
    <property type="evidence" value="ECO:0007669"/>
    <property type="project" value="InterPro"/>
</dbReference>
<dbReference type="GO" id="GO:0005634">
    <property type="term" value="C:nucleus"/>
    <property type="evidence" value="ECO:0007669"/>
    <property type="project" value="UniProtKB-SubCell"/>
</dbReference>
<feature type="region of interest" description="Disordered" evidence="7">
    <location>
        <begin position="410"/>
        <end position="470"/>
    </location>
</feature>
<sequence>MPRSALACHACRKRKVKCDRQFPQCLVCDQTGQTCNYPLRSMKPGPKIGSSQKQRKYRRLKETASSRHASSYSSPPVGPGISPQGSDLDILDNGLEKGEVVPAVPTDPTETSARVETRKGERQRASQSNTLDLAFILHPSHEATTPGHTFKQSPHSQDRGHVGLCGQACKELHVSQAAMNKIIRVFFDNMVAINIFHEPSFAKKLSKISSLPQLTGLLAAIAAYASRFEALGADDLASNTVQLAAMRHQQPAYFIELAFKYINEALMECDDGTPPLCVIQALIIATHCRLTQGVRGKAWRSLGLCVSLIYETNLHLLDSKKVGKAEGLSRWQEEEEKRRAFWAVWEMDVFASTIRRTPTGIDWNQMEVLLPVDNSRFDVLYLTYKRCVQFWDVQTALQRNLEVIEEQLEARHKRPVTRAPSSQEASKRPPEDTRTTHQPLSDHGMERSAKKAQTPRQVAQYLPETPGLPPTSSLLIDDGLEMNPQYSAQQHPYAADSVAMLDFMTLPQPTRNQVSEVHMVPTSSDFLDSMYLGDFELDRALYWPTFDFPGGTHDLAAGWITG</sequence>
<organism evidence="9 10">
    <name type="scientific">Penicillium decumbens</name>
    <dbReference type="NCBI Taxonomy" id="69771"/>
    <lineage>
        <taxon>Eukaryota</taxon>
        <taxon>Fungi</taxon>
        <taxon>Dikarya</taxon>
        <taxon>Ascomycota</taxon>
        <taxon>Pezizomycotina</taxon>
        <taxon>Eurotiomycetes</taxon>
        <taxon>Eurotiomycetidae</taxon>
        <taxon>Eurotiales</taxon>
        <taxon>Aspergillaceae</taxon>
        <taxon>Penicillium</taxon>
    </lineage>
</organism>
<dbReference type="PROSITE" id="PS00463">
    <property type="entry name" value="ZN2_CY6_FUNGAL_1"/>
    <property type="match status" value="1"/>
</dbReference>
<keyword evidence="2" id="KW-0479">Metal-binding</keyword>
<dbReference type="GO" id="GO:0000981">
    <property type="term" value="F:DNA-binding transcription factor activity, RNA polymerase II-specific"/>
    <property type="evidence" value="ECO:0007669"/>
    <property type="project" value="InterPro"/>
</dbReference>
<feature type="domain" description="Zn(2)-C6 fungal-type" evidence="8">
    <location>
        <begin position="7"/>
        <end position="37"/>
    </location>
</feature>
<evidence type="ECO:0000256" key="6">
    <source>
        <dbReference type="ARBA" id="ARBA00023242"/>
    </source>
</evidence>
<dbReference type="SMART" id="SM00906">
    <property type="entry name" value="Fungal_trans"/>
    <property type="match status" value="1"/>
</dbReference>
<dbReference type="PANTHER" id="PTHR47338:SF10">
    <property type="entry name" value="TRANSCRIPTION FACTOR DOMAIN-CONTAINING PROTEIN-RELATED"/>
    <property type="match status" value="1"/>
</dbReference>
<evidence type="ECO:0000256" key="2">
    <source>
        <dbReference type="ARBA" id="ARBA00022723"/>
    </source>
</evidence>
<dbReference type="AlphaFoldDB" id="A0A1V6NVW5"/>
<proteinExistence type="predicted"/>
<evidence type="ECO:0000256" key="4">
    <source>
        <dbReference type="ARBA" id="ARBA00023125"/>
    </source>
</evidence>
<accession>A0A1V6NVW5</accession>
<keyword evidence="3" id="KW-0805">Transcription regulation</keyword>
<name>A0A1V6NVW5_PENDC</name>
<dbReference type="STRING" id="69771.A0A1V6NVW5"/>
<comment type="subcellular location">
    <subcellularLocation>
        <location evidence="1">Nucleus</location>
    </subcellularLocation>
</comment>
<dbReference type="SMART" id="SM00066">
    <property type="entry name" value="GAL4"/>
    <property type="match status" value="1"/>
</dbReference>
<keyword evidence="4" id="KW-0238">DNA-binding</keyword>
<evidence type="ECO:0000256" key="3">
    <source>
        <dbReference type="ARBA" id="ARBA00023015"/>
    </source>
</evidence>
<dbReference type="Gene3D" id="4.10.240.10">
    <property type="entry name" value="Zn(2)-C6 fungal-type DNA-binding domain"/>
    <property type="match status" value="1"/>
</dbReference>
<dbReference type="GO" id="GO:0003677">
    <property type="term" value="F:DNA binding"/>
    <property type="evidence" value="ECO:0007669"/>
    <property type="project" value="UniProtKB-KW"/>
</dbReference>
<dbReference type="OrthoDB" id="3862662at2759"/>
<dbReference type="InterPro" id="IPR007219">
    <property type="entry name" value="XnlR_reg_dom"/>
</dbReference>
<dbReference type="OMA" id="WHEIETR"/>
<keyword evidence="5" id="KW-0804">Transcription</keyword>
<dbReference type="EMBL" id="MDYL01000031">
    <property type="protein sequence ID" value="OQD68780.1"/>
    <property type="molecule type" value="Genomic_DNA"/>
</dbReference>
<dbReference type="GO" id="GO:0008270">
    <property type="term" value="F:zinc ion binding"/>
    <property type="evidence" value="ECO:0007669"/>
    <property type="project" value="InterPro"/>
</dbReference>
<feature type="compositionally biased region" description="Basic and acidic residues" evidence="7">
    <location>
        <begin position="425"/>
        <end position="435"/>
    </location>
</feature>
<dbReference type="Pfam" id="PF00172">
    <property type="entry name" value="Zn_clus"/>
    <property type="match status" value="1"/>
</dbReference>
<protein>
    <recommendedName>
        <fullName evidence="8">Zn(2)-C6 fungal-type domain-containing protein</fullName>
    </recommendedName>
</protein>
<dbReference type="CDD" id="cd00067">
    <property type="entry name" value="GAL4"/>
    <property type="match status" value="1"/>
</dbReference>
<dbReference type="Proteomes" id="UP000191522">
    <property type="component" value="Unassembled WGS sequence"/>
</dbReference>
<evidence type="ECO:0000313" key="9">
    <source>
        <dbReference type="EMBL" id="OQD68780.1"/>
    </source>
</evidence>
<evidence type="ECO:0000256" key="5">
    <source>
        <dbReference type="ARBA" id="ARBA00023163"/>
    </source>
</evidence>
<dbReference type="SUPFAM" id="SSF57701">
    <property type="entry name" value="Zn2/Cys6 DNA-binding domain"/>
    <property type="match status" value="1"/>
</dbReference>
<feature type="compositionally biased region" description="Basic and acidic residues" evidence="7">
    <location>
        <begin position="113"/>
        <end position="124"/>
    </location>
</feature>
<evidence type="ECO:0000313" key="10">
    <source>
        <dbReference type="Proteomes" id="UP000191522"/>
    </source>
</evidence>
<dbReference type="InterPro" id="IPR050815">
    <property type="entry name" value="TF_fung"/>
</dbReference>
<evidence type="ECO:0000256" key="1">
    <source>
        <dbReference type="ARBA" id="ARBA00004123"/>
    </source>
</evidence>
<gene>
    <name evidence="9" type="ORF">PENDEC_c031G02206</name>
</gene>
<dbReference type="InterPro" id="IPR036864">
    <property type="entry name" value="Zn2-C6_fun-type_DNA-bd_sf"/>
</dbReference>
<dbReference type="CDD" id="cd12148">
    <property type="entry name" value="fungal_TF_MHR"/>
    <property type="match status" value="1"/>
</dbReference>
<dbReference type="Pfam" id="PF04082">
    <property type="entry name" value="Fungal_trans"/>
    <property type="match status" value="1"/>
</dbReference>
<dbReference type="PANTHER" id="PTHR47338">
    <property type="entry name" value="ZN(II)2CYS6 TRANSCRIPTION FACTOR (EUROFUNG)-RELATED"/>
    <property type="match status" value="1"/>
</dbReference>